<organism evidence="2 3">
    <name type="scientific">Halomarina oriensis</name>
    <dbReference type="NCBI Taxonomy" id="671145"/>
    <lineage>
        <taxon>Archaea</taxon>
        <taxon>Methanobacteriati</taxon>
        <taxon>Methanobacteriota</taxon>
        <taxon>Stenosarchaea group</taxon>
        <taxon>Halobacteria</taxon>
        <taxon>Halobacteriales</taxon>
        <taxon>Natronomonadaceae</taxon>
        <taxon>Halomarina</taxon>
    </lineage>
</organism>
<dbReference type="AlphaFoldDB" id="A0A6B0GRL2"/>
<keyword evidence="3" id="KW-1185">Reference proteome</keyword>
<evidence type="ECO:0000313" key="2">
    <source>
        <dbReference type="EMBL" id="MWG34308.1"/>
    </source>
</evidence>
<keyword evidence="1" id="KW-0812">Transmembrane</keyword>
<accession>A0A6B0GRL2</accession>
<dbReference type="OrthoDB" id="205278at2157"/>
<keyword evidence="1" id="KW-0472">Membrane</keyword>
<feature type="transmembrane region" description="Helical" evidence="1">
    <location>
        <begin position="16"/>
        <end position="38"/>
    </location>
</feature>
<reference evidence="2 3" key="1">
    <citation type="submission" date="2019-12" db="EMBL/GenBank/DDBJ databases">
        <title>Halocatena pleomorpha gen. nov. sp. nov., an extremely halophilic archaeon of family Halobacteriaceae isolated from saltpan soil.</title>
        <authorList>
            <person name="Pal Y."/>
            <person name="Verma A."/>
            <person name="Krishnamurthi S."/>
            <person name="Kumar P."/>
        </authorList>
    </citation>
    <scope>NUCLEOTIDE SEQUENCE [LARGE SCALE GENOMIC DNA]</scope>
    <source>
        <strain evidence="2 3">JCM 16495</strain>
    </source>
</reference>
<name>A0A6B0GRL2_9EURY</name>
<evidence type="ECO:0000313" key="3">
    <source>
        <dbReference type="Proteomes" id="UP000451471"/>
    </source>
</evidence>
<evidence type="ECO:0000256" key="1">
    <source>
        <dbReference type="SAM" id="Phobius"/>
    </source>
</evidence>
<sequence>MVEPLVLQVDAGDESLVGALFVFLVNLLVGTVGIRLGARLVVDSDTGYRRAAVTALLGAVVWAVVAFVFDWIPVLGPLLSLLAWVGLINWRYEGGWLTAAGIGLVAWLVVVGILYVLAALGVIGFSALGVPGA</sequence>
<feature type="transmembrane region" description="Helical" evidence="1">
    <location>
        <begin position="50"/>
        <end position="69"/>
    </location>
</feature>
<protein>
    <submittedName>
        <fullName evidence="2">Uncharacterized protein</fullName>
    </submittedName>
</protein>
<comment type="caution">
    <text evidence="2">The sequence shown here is derived from an EMBL/GenBank/DDBJ whole genome shotgun (WGS) entry which is preliminary data.</text>
</comment>
<feature type="transmembrane region" description="Helical" evidence="1">
    <location>
        <begin position="75"/>
        <end position="92"/>
    </location>
</feature>
<dbReference type="Proteomes" id="UP000451471">
    <property type="component" value="Unassembled WGS sequence"/>
</dbReference>
<proteinExistence type="predicted"/>
<dbReference type="EMBL" id="WSZK01000015">
    <property type="protein sequence ID" value="MWG34308.1"/>
    <property type="molecule type" value="Genomic_DNA"/>
</dbReference>
<keyword evidence="1" id="KW-1133">Transmembrane helix</keyword>
<gene>
    <name evidence="2" type="ORF">GQS65_07360</name>
</gene>
<dbReference type="RefSeq" id="WP_158204008.1">
    <property type="nucleotide sequence ID" value="NZ_WSZK01000015.1"/>
</dbReference>
<feature type="transmembrane region" description="Helical" evidence="1">
    <location>
        <begin position="104"/>
        <end position="128"/>
    </location>
</feature>